<organism evidence="2 3">
    <name type="scientific">Luteolibacter ambystomatis</name>
    <dbReference type="NCBI Taxonomy" id="2824561"/>
    <lineage>
        <taxon>Bacteria</taxon>
        <taxon>Pseudomonadati</taxon>
        <taxon>Verrucomicrobiota</taxon>
        <taxon>Verrucomicrobiia</taxon>
        <taxon>Verrucomicrobiales</taxon>
        <taxon>Verrucomicrobiaceae</taxon>
        <taxon>Luteolibacter</taxon>
    </lineage>
</organism>
<dbReference type="RefSeq" id="WP_211634074.1">
    <property type="nucleotide sequence ID" value="NZ_CP073100.1"/>
</dbReference>
<feature type="region of interest" description="Disordered" evidence="1">
    <location>
        <begin position="26"/>
        <end position="45"/>
    </location>
</feature>
<dbReference type="KEGG" id="lamb:KBB96_07755"/>
<evidence type="ECO:0000256" key="1">
    <source>
        <dbReference type="SAM" id="MobiDB-lite"/>
    </source>
</evidence>
<keyword evidence="3" id="KW-1185">Reference proteome</keyword>
<name>A0A975J2D8_9BACT</name>
<dbReference type="EMBL" id="CP073100">
    <property type="protein sequence ID" value="QUE52777.1"/>
    <property type="molecule type" value="Genomic_DNA"/>
</dbReference>
<evidence type="ECO:0000313" key="2">
    <source>
        <dbReference type="EMBL" id="QUE52777.1"/>
    </source>
</evidence>
<reference evidence="2" key="1">
    <citation type="submission" date="2021-04" db="EMBL/GenBank/DDBJ databases">
        <title>Luteolibacter sp. 32A isolated from the skin of an Anderson's salamander (Ambystoma andersonii).</title>
        <authorList>
            <person name="Spergser J."/>
            <person name="Busse H.-J."/>
        </authorList>
    </citation>
    <scope>NUCLEOTIDE SEQUENCE</scope>
    <source>
        <strain evidence="2">32A</strain>
    </source>
</reference>
<dbReference type="Proteomes" id="UP000676169">
    <property type="component" value="Chromosome"/>
</dbReference>
<proteinExistence type="predicted"/>
<protein>
    <submittedName>
        <fullName evidence="2">Uncharacterized protein</fullName>
    </submittedName>
</protein>
<accession>A0A975J2D8</accession>
<dbReference type="AlphaFoldDB" id="A0A975J2D8"/>
<evidence type="ECO:0000313" key="3">
    <source>
        <dbReference type="Proteomes" id="UP000676169"/>
    </source>
</evidence>
<gene>
    <name evidence="2" type="ORF">KBB96_07755</name>
</gene>
<sequence>MKNQFINTGLAALLLCAAAYGQNPQKDPLKNGEQGSPAEAAGNPSPNLAIRYETFSLGLADAAALTRENPRDSELYAKLVAMIAKKEAKQEALVLLRSKSGQKATAESISEQTYVTEYEPPELPEAVGASFITRKGPEIKNPDGTTARQPAQMPNAAALEDAPSVSELSGLATPASPSSFQARNVGDTLEIEPILSEDNRLIDLRLVPERITRTGNSTWGQGLSKVEMPEFESQRVNTSATLEIGKPFLVGTVNRPPVSKEDGDSANRIWFAFVTANFAK</sequence>